<proteinExistence type="predicted"/>
<organism evidence="1 2">
    <name type="scientific">Rhodopirellula halodulae</name>
    <dbReference type="NCBI Taxonomy" id="2894198"/>
    <lineage>
        <taxon>Bacteria</taxon>
        <taxon>Pseudomonadati</taxon>
        <taxon>Planctomycetota</taxon>
        <taxon>Planctomycetia</taxon>
        <taxon>Pirellulales</taxon>
        <taxon>Pirellulaceae</taxon>
        <taxon>Rhodopirellula</taxon>
    </lineage>
</organism>
<accession>A0ABS8NBP2</accession>
<dbReference type="Proteomes" id="UP001430306">
    <property type="component" value="Unassembled WGS sequence"/>
</dbReference>
<dbReference type="RefSeq" id="WP_230256505.1">
    <property type="nucleotide sequence ID" value="NZ_JAJKFV010000032.1"/>
</dbReference>
<name>A0ABS8NBP2_9BACT</name>
<keyword evidence="2" id="KW-1185">Reference proteome</keyword>
<sequence>MNDEEQERIKADLWDAYSRDRIDVPFTALARLLASTDQTVIDGAVGTWHGGEYLLHVYVPLDEIGDCPKPLEQRFEGFRVYWMCYPEPESHYAGIFNVHDLQLSIQGQRVTVNAKLVDLRVYVDAFDSSGQPLLVTRPRI</sequence>
<reference evidence="1" key="1">
    <citation type="submission" date="2021-11" db="EMBL/GenBank/DDBJ databases">
        <title>Genome sequence.</title>
        <authorList>
            <person name="Sun Q."/>
        </authorList>
    </citation>
    <scope>NUCLEOTIDE SEQUENCE</scope>
    <source>
        <strain evidence="1">JC740</strain>
    </source>
</reference>
<comment type="caution">
    <text evidence="1">The sequence shown here is derived from an EMBL/GenBank/DDBJ whole genome shotgun (WGS) entry which is preliminary data.</text>
</comment>
<dbReference type="EMBL" id="JAJKFW010000003">
    <property type="protein sequence ID" value="MCC9640975.1"/>
    <property type="molecule type" value="Genomic_DNA"/>
</dbReference>
<evidence type="ECO:0000313" key="2">
    <source>
        <dbReference type="Proteomes" id="UP001430306"/>
    </source>
</evidence>
<gene>
    <name evidence="1" type="ORF">LOC71_01725</name>
</gene>
<evidence type="ECO:0000313" key="1">
    <source>
        <dbReference type="EMBL" id="MCC9640975.1"/>
    </source>
</evidence>
<protein>
    <submittedName>
        <fullName evidence="1">Uncharacterized protein</fullName>
    </submittedName>
</protein>